<gene>
    <name evidence="2" type="ORF">ABT39_MTgene563</name>
    <name evidence="1" type="ORF">ABT39_MTgene5864</name>
</gene>
<dbReference type="AlphaFoldDB" id="A0A117NH27"/>
<accession>A0A117NH27</accession>
<name>A0A117NH27_PICGL</name>
<organism evidence="1">
    <name type="scientific">Picea glauca</name>
    <name type="common">White spruce</name>
    <name type="synonym">Pinus glauca</name>
    <dbReference type="NCBI Taxonomy" id="3330"/>
    <lineage>
        <taxon>Eukaryota</taxon>
        <taxon>Viridiplantae</taxon>
        <taxon>Streptophyta</taxon>
        <taxon>Embryophyta</taxon>
        <taxon>Tracheophyta</taxon>
        <taxon>Spermatophyta</taxon>
        <taxon>Pinopsida</taxon>
        <taxon>Pinidae</taxon>
        <taxon>Conifers I</taxon>
        <taxon>Pinales</taxon>
        <taxon>Pinaceae</taxon>
        <taxon>Picea</taxon>
    </lineage>
</organism>
<dbReference type="EMBL" id="LKAM01000007">
    <property type="protein sequence ID" value="KUM47677.1"/>
    <property type="molecule type" value="Genomic_DNA"/>
</dbReference>
<comment type="caution">
    <text evidence="1">The sequence shown here is derived from an EMBL/GenBank/DDBJ whole genome shotgun (WGS) entry which is preliminary data.</text>
</comment>
<proteinExistence type="predicted"/>
<keyword evidence="1" id="KW-0496">Mitochondrion</keyword>
<evidence type="ECO:0000313" key="2">
    <source>
        <dbReference type="EMBL" id="KUM50719.1"/>
    </source>
</evidence>
<geneLocation type="mitochondrion" evidence="1"/>
<reference evidence="1" key="1">
    <citation type="journal article" date="2015" name="Genome Biol. Evol.">
        <title>Organellar Genomes of White Spruce (Picea glauca): Assembly and Annotation.</title>
        <authorList>
            <person name="Jackman S.D."/>
            <person name="Warren R.L."/>
            <person name="Gibb E.A."/>
            <person name="Vandervalk B.P."/>
            <person name="Mohamadi H."/>
            <person name="Chu J."/>
            <person name="Raymond A."/>
            <person name="Pleasance S."/>
            <person name="Coope R."/>
            <person name="Wildung M.R."/>
            <person name="Ritland C.E."/>
            <person name="Bousquet J."/>
            <person name="Jones S.J."/>
            <person name="Bohlmann J."/>
            <person name="Birol I."/>
        </authorList>
    </citation>
    <scope>NUCLEOTIDE SEQUENCE [LARGE SCALE GENOMIC DNA]</scope>
    <source>
        <tissue evidence="1">Flushing bud</tissue>
    </source>
</reference>
<protein>
    <submittedName>
        <fullName evidence="1">Uncharacterized protein</fullName>
    </submittedName>
</protein>
<dbReference type="EMBL" id="LKAM01000001">
    <property type="protein sequence ID" value="KUM50719.1"/>
    <property type="molecule type" value="Genomic_DNA"/>
</dbReference>
<sequence length="76" mass="8726">MTMIAPQNTKGVHTKPIHLLDPSIYCDYSPITNWGTRRPFNTRTNRKGESSIEWTTLAPARKTGFEAVQRLVPRDR</sequence>
<evidence type="ECO:0000313" key="1">
    <source>
        <dbReference type="EMBL" id="KUM47677.1"/>
    </source>
</evidence>